<name>A0A6J1TAP5_FRAOC</name>
<evidence type="ECO:0000256" key="3">
    <source>
        <dbReference type="SAM" id="MobiDB-lite"/>
    </source>
</evidence>
<gene>
    <name evidence="6" type="primary">LOC113215256</name>
</gene>
<dbReference type="SUPFAM" id="SSF46689">
    <property type="entry name" value="Homeodomain-like"/>
    <property type="match status" value="1"/>
</dbReference>
<dbReference type="GeneID" id="113215256"/>
<evidence type="ECO:0000313" key="6">
    <source>
        <dbReference type="RefSeq" id="XP_026290644.1"/>
    </source>
</evidence>
<keyword evidence="2" id="KW-0175">Coiled coil</keyword>
<feature type="compositionally biased region" description="Low complexity" evidence="3">
    <location>
        <begin position="36"/>
        <end position="80"/>
    </location>
</feature>
<dbReference type="InterPro" id="IPR009057">
    <property type="entry name" value="Homeodomain-like_sf"/>
</dbReference>
<protein>
    <submittedName>
        <fullName evidence="6">Uncharacterized protein LOC113215256</fullName>
    </submittedName>
</protein>
<feature type="region of interest" description="Disordered" evidence="3">
    <location>
        <begin position="202"/>
        <end position="243"/>
    </location>
</feature>
<dbReference type="KEGG" id="foc:113215256"/>
<dbReference type="Gene3D" id="1.10.10.60">
    <property type="entry name" value="Homeodomain-like"/>
    <property type="match status" value="1"/>
</dbReference>
<dbReference type="CDD" id="cd00167">
    <property type="entry name" value="SANT"/>
    <property type="match status" value="1"/>
</dbReference>
<dbReference type="PROSITE" id="PS50090">
    <property type="entry name" value="MYB_LIKE"/>
    <property type="match status" value="1"/>
</dbReference>
<reference evidence="6" key="1">
    <citation type="submission" date="2025-08" db="UniProtKB">
        <authorList>
            <consortium name="RefSeq"/>
        </authorList>
    </citation>
    <scope>IDENTIFICATION</scope>
    <source>
        <tissue evidence="6">Whole organism</tissue>
    </source>
</reference>
<feature type="coiled-coil region" evidence="2">
    <location>
        <begin position="283"/>
        <end position="333"/>
    </location>
</feature>
<keyword evidence="5" id="KW-1185">Reference proteome</keyword>
<feature type="region of interest" description="Disordered" evidence="3">
    <location>
        <begin position="36"/>
        <end position="92"/>
    </location>
</feature>
<comment type="subcellular location">
    <subcellularLocation>
        <location evidence="1">Nucleus</location>
    </subcellularLocation>
</comment>
<dbReference type="RefSeq" id="XP_026290644.1">
    <property type="nucleotide sequence ID" value="XM_026434859.2"/>
</dbReference>
<dbReference type="GO" id="GO:0005634">
    <property type="term" value="C:nucleus"/>
    <property type="evidence" value="ECO:0007669"/>
    <property type="project" value="UniProtKB-SubCell"/>
</dbReference>
<dbReference type="InterPro" id="IPR001005">
    <property type="entry name" value="SANT/Myb"/>
</dbReference>
<feature type="domain" description="Myb-like" evidence="4">
    <location>
        <begin position="83"/>
        <end position="142"/>
    </location>
</feature>
<dbReference type="Proteomes" id="UP000504606">
    <property type="component" value="Unplaced"/>
</dbReference>
<evidence type="ECO:0000259" key="4">
    <source>
        <dbReference type="PROSITE" id="PS50090"/>
    </source>
</evidence>
<organism evidence="5 6">
    <name type="scientific">Frankliniella occidentalis</name>
    <name type="common">Western flower thrips</name>
    <name type="synonym">Euthrips occidentalis</name>
    <dbReference type="NCBI Taxonomy" id="133901"/>
    <lineage>
        <taxon>Eukaryota</taxon>
        <taxon>Metazoa</taxon>
        <taxon>Ecdysozoa</taxon>
        <taxon>Arthropoda</taxon>
        <taxon>Hexapoda</taxon>
        <taxon>Insecta</taxon>
        <taxon>Pterygota</taxon>
        <taxon>Neoptera</taxon>
        <taxon>Paraneoptera</taxon>
        <taxon>Thysanoptera</taxon>
        <taxon>Terebrantia</taxon>
        <taxon>Thripoidea</taxon>
        <taxon>Thripidae</taxon>
        <taxon>Frankliniella</taxon>
    </lineage>
</organism>
<evidence type="ECO:0000256" key="1">
    <source>
        <dbReference type="ARBA" id="ARBA00004123"/>
    </source>
</evidence>
<sequence length="344" mass="38014">MNTPGSTVVLSQENLNKLVSLGKFKIISRTSNSILQPSAQVTSTSPSSAPSPNFYSSAAAPVIAPSNSSSSTASTVSDPSDPNEDQDQDLWPLPETKRLIDVVLTKKSWAGVVSGVKFWRLVADKFPGKTDIQCKNKYTNTKGKLNMKIVNKRTSGGGGVKLTPAEQYLHDENMKMDPRKAQQIPESEIANVSSYIPSIPSGSQDVLDSTIPSSPPPQSSSTPLVQYKKKRKVPHGTGSNQAANRANLSQMWCTFLAGAEKRKAERSLYESKKIAIAEDYKLIQQQKHALEKSKLEFKKLKHADKEANLRKKLELMRKKIDLEEEKIKMMHAQRMNVNSTVMFP</sequence>
<evidence type="ECO:0000313" key="5">
    <source>
        <dbReference type="Proteomes" id="UP000504606"/>
    </source>
</evidence>
<proteinExistence type="predicted"/>
<dbReference type="AlphaFoldDB" id="A0A6J1TAP5"/>
<evidence type="ECO:0000256" key="2">
    <source>
        <dbReference type="SAM" id="Coils"/>
    </source>
</evidence>
<accession>A0A6J1TAP5</accession>